<protein>
    <submittedName>
        <fullName evidence="2">Uncharacterized protein</fullName>
    </submittedName>
</protein>
<sequence length="59" mass="6299">MTVDSTIDDVESQHLPSQPPWANLDVALPTDRSSTSIVALVECALVEITHEPVGAEIIS</sequence>
<evidence type="ECO:0000256" key="1">
    <source>
        <dbReference type="SAM" id="MobiDB-lite"/>
    </source>
</evidence>
<accession>A0ABD5UWW8</accession>
<evidence type="ECO:0000313" key="3">
    <source>
        <dbReference type="Proteomes" id="UP001596296"/>
    </source>
</evidence>
<dbReference type="AlphaFoldDB" id="A0ABD5UWW8"/>
<reference evidence="2 3" key="1">
    <citation type="journal article" date="2019" name="Int. J. Syst. Evol. Microbiol.">
        <title>The Global Catalogue of Microorganisms (GCM) 10K type strain sequencing project: providing services to taxonomists for standard genome sequencing and annotation.</title>
        <authorList>
            <consortium name="The Broad Institute Genomics Platform"/>
            <consortium name="The Broad Institute Genome Sequencing Center for Infectious Disease"/>
            <person name="Wu L."/>
            <person name="Ma J."/>
        </authorList>
    </citation>
    <scope>NUCLEOTIDE SEQUENCE [LARGE SCALE GENOMIC DNA]</scope>
    <source>
        <strain evidence="2 3">SKJ47</strain>
    </source>
</reference>
<name>A0ABD5UWW8_9EURY</name>
<gene>
    <name evidence="2" type="ORF">ACFQE9_14190</name>
</gene>
<organism evidence="2 3">
    <name type="scientific">Halopenitus salinus</name>
    <dbReference type="NCBI Taxonomy" id="1198295"/>
    <lineage>
        <taxon>Archaea</taxon>
        <taxon>Methanobacteriati</taxon>
        <taxon>Methanobacteriota</taxon>
        <taxon>Stenosarchaea group</taxon>
        <taxon>Halobacteria</taxon>
        <taxon>Halobacteriales</taxon>
        <taxon>Haloferacaceae</taxon>
        <taxon>Halopenitus</taxon>
    </lineage>
</organism>
<dbReference type="EMBL" id="JBHSXL010000011">
    <property type="protein sequence ID" value="MFC6893746.1"/>
    <property type="molecule type" value="Genomic_DNA"/>
</dbReference>
<proteinExistence type="predicted"/>
<feature type="compositionally biased region" description="Acidic residues" evidence="1">
    <location>
        <begin position="1"/>
        <end position="10"/>
    </location>
</feature>
<keyword evidence="3" id="KW-1185">Reference proteome</keyword>
<feature type="region of interest" description="Disordered" evidence="1">
    <location>
        <begin position="1"/>
        <end position="22"/>
    </location>
</feature>
<comment type="caution">
    <text evidence="2">The sequence shown here is derived from an EMBL/GenBank/DDBJ whole genome shotgun (WGS) entry which is preliminary data.</text>
</comment>
<dbReference type="RefSeq" id="WP_379746117.1">
    <property type="nucleotide sequence ID" value="NZ_JBHSVN010000001.1"/>
</dbReference>
<evidence type="ECO:0000313" key="2">
    <source>
        <dbReference type="EMBL" id="MFC6893746.1"/>
    </source>
</evidence>
<dbReference type="Proteomes" id="UP001596296">
    <property type="component" value="Unassembled WGS sequence"/>
</dbReference>